<evidence type="ECO:0000313" key="4">
    <source>
        <dbReference type="Proteomes" id="UP000072189"/>
    </source>
</evidence>
<reference evidence="3 4" key="1">
    <citation type="journal article" date="2016" name="Front. Microbiol.">
        <title>Genomic Resource of Rice Seed Associated Bacteria.</title>
        <authorList>
            <person name="Midha S."/>
            <person name="Bansal K."/>
            <person name="Sharma S."/>
            <person name="Kumar N."/>
            <person name="Patil P.P."/>
            <person name="Chaudhry V."/>
            <person name="Patil P.B."/>
        </authorList>
    </citation>
    <scope>NUCLEOTIDE SEQUENCE [LARGE SCALE GENOMIC DNA]</scope>
    <source>
        <strain evidence="3 4">RSA3</strain>
    </source>
</reference>
<organism evidence="3 4">
    <name type="scientific">Microbacterium testaceum</name>
    <name type="common">Aureobacterium testaceum</name>
    <name type="synonym">Brevibacterium testaceum</name>
    <dbReference type="NCBI Taxonomy" id="2033"/>
    <lineage>
        <taxon>Bacteria</taxon>
        <taxon>Bacillati</taxon>
        <taxon>Actinomycetota</taxon>
        <taxon>Actinomycetes</taxon>
        <taxon>Micrococcales</taxon>
        <taxon>Microbacteriaceae</taxon>
        <taxon>Microbacterium</taxon>
    </lineage>
</organism>
<dbReference type="PATRIC" id="fig|2033.7.peg.3696"/>
<evidence type="ECO:0000256" key="1">
    <source>
        <dbReference type="SAM" id="Phobius"/>
    </source>
</evidence>
<feature type="signal peptide" evidence="2">
    <location>
        <begin position="1"/>
        <end position="23"/>
    </location>
</feature>
<dbReference type="EMBL" id="LDRV01000093">
    <property type="protein sequence ID" value="KTS09064.1"/>
    <property type="molecule type" value="Genomic_DNA"/>
</dbReference>
<proteinExistence type="predicted"/>
<protein>
    <submittedName>
        <fullName evidence="3">Uncharacterized protein</fullName>
    </submittedName>
</protein>
<accession>A0A147F501</accession>
<comment type="caution">
    <text evidence="3">The sequence shown here is derived from an EMBL/GenBank/DDBJ whole genome shotgun (WGS) entry which is preliminary data.</text>
</comment>
<dbReference type="AlphaFoldDB" id="A0A147F501"/>
<dbReference type="Proteomes" id="UP000072189">
    <property type="component" value="Unassembled WGS sequence"/>
</dbReference>
<sequence>MIRFMLAACIVIVAALLAPVAVADTVINSADLIVASSPLTLLCILWPPLNRRRGPRQPWFVDISETHPEALGSLDHERIGAPPTA</sequence>
<evidence type="ECO:0000313" key="3">
    <source>
        <dbReference type="EMBL" id="KTS09064.1"/>
    </source>
</evidence>
<gene>
    <name evidence="3" type="ORF">RSA3_14300</name>
</gene>
<name>A0A147F501_MICTE</name>
<feature type="transmembrane region" description="Helical" evidence="1">
    <location>
        <begin position="33"/>
        <end position="49"/>
    </location>
</feature>
<keyword evidence="1" id="KW-0472">Membrane</keyword>
<keyword evidence="2" id="KW-0732">Signal</keyword>
<evidence type="ECO:0000256" key="2">
    <source>
        <dbReference type="SAM" id="SignalP"/>
    </source>
</evidence>
<keyword evidence="1" id="KW-0812">Transmembrane</keyword>
<keyword evidence="1" id="KW-1133">Transmembrane helix</keyword>
<feature type="chain" id="PRO_5007544817" evidence="2">
    <location>
        <begin position="24"/>
        <end position="85"/>
    </location>
</feature>
<dbReference type="RefSeq" id="WP_153004778.1">
    <property type="nucleotide sequence ID" value="NZ_LDRV01000093.1"/>
</dbReference>